<accession>A0AAD5MDT5</accession>
<dbReference type="GO" id="GO:0005886">
    <property type="term" value="C:plasma membrane"/>
    <property type="evidence" value="ECO:0007669"/>
    <property type="project" value="UniProtKB-SubCell"/>
</dbReference>
<keyword evidence="4 8" id="KW-1133">Transmembrane helix</keyword>
<gene>
    <name evidence="9" type="ORF">KIN20_014587</name>
</gene>
<keyword evidence="2" id="KW-1003">Cell membrane</keyword>
<reference evidence="9" key="1">
    <citation type="submission" date="2021-06" db="EMBL/GenBank/DDBJ databases">
        <title>Parelaphostrongylus tenuis whole genome reference sequence.</title>
        <authorList>
            <person name="Garwood T.J."/>
            <person name="Larsen P.A."/>
            <person name="Fountain-Jones N.M."/>
            <person name="Garbe J.R."/>
            <person name="Macchietto M.G."/>
            <person name="Kania S.A."/>
            <person name="Gerhold R.W."/>
            <person name="Richards J.E."/>
            <person name="Wolf T.M."/>
        </authorList>
    </citation>
    <scope>NUCLEOTIDE SEQUENCE</scope>
    <source>
        <strain evidence="9">MNPRO001-30</strain>
        <tissue evidence="9">Meninges</tissue>
    </source>
</reference>
<dbReference type="EMBL" id="JAHQIW010002909">
    <property type="protein sequence ID" value="KAJ1356792.1"/>
    <property type="molecule type" value="Genomic_DNA"/>
</dbReference>
<evidence type="ECO:0000256" key="5">
    <source>
        <dbReference type="ARBA" id="ARBA00023040"/>
    </source>
</evidence>
<evidence type="ECO:0000313" key="9">
    <source>
        <dbReference type="EMBL" id="KAJ1356792.1"/>
    </source>
</evidence>
<evidence type="ECO:0000313" key="10">
    <source>
        <dbReference type="Proteomes" id="UP001196413"/>
    </source>
</evidence>
<dbReference type="PANTHER" id="PTHR37441">
    <property type="entry name" value="PROTEIN CBG16518"/>
    <property type="match status" value="1"/>
</dbReference>
<evidence type="ECO:0000256" key="8">
    <source>
        <dbReference type="SAM" id="Phobius"/>
    </source>
</evidence>
<evidence type="ECO:0000256" key="6">
    <source>
        <dbReference type="ARBA" id="ARBA00023136"/>
    </source>
</evidence>
<dbReference type="AlphaFoldDB" id="A0AAD5MDT5"/>
<name>A0AAD5MDT5_PARTN</name>
<evidence type="ECO:0000256" key="2">
    <source>
        <dbReference type="ARBA" id="ARBA00022475"/>
    </source>
</evidence>
<feature type="transmembrane region" description="Helical" evidence="8">
    <location>
        <begin position="45"/>
        <end position="65"/>
    </location>
</feature>
<keyword evidence="3 8" id="KW-0812">Transmembrane</keyword>
<keyword evidence="7" id="KW-0807">Transducer</keyword>
<organism evidence="9 10">
    <name type="scientific">Parelaphostrongylus tenuis</name>
    <name type="common">Meningeal worm</name>
    <dbReference type="NCBI Taxonomy" id="148309"/>
    <lineage>
        <taxon>Eukaryota</taxon>
        <taxon>Metazoa</taxon>
        <taxon>Ecdysozoa</taxon>
        <taxon>Nematoda</taxon>
        <taxon>Chromadorea</taxon>
        <taxon>Rhabditida</taxon>
        <taxon>Rhabditina</taxon>
        <taxon>Rhabditomorpha</taxon>
        <taxon>Strongyloidea</taxon>
        <taxon>Metastrongylidae</taxon>
        <taxon>Parelaphostrongylus</taxon>
    </lineage>
</organism>
<evidence type="ECO:0000256" key="4">
    <source>
        <dbReference type="ARBA" id="ARBA00022989"/>
    </source>
</evidence>
<keyword evidence="6 8" id="KW-0472">Membrane</keyword>
<protein>
    <submittedName>
        <fullName evidence="9">Uncharacterized protein</fullName>
    </submittedName>
</protein>
<keyword evidence="10" id="KW-1185">Reference proteome</keyword>
<evidence type="ECO:0000256" key="1">
    <source>
        <dbReference type="ARBA" id="ARBA00004651"/>
    </source>
</evidence>
<dbReference type="InterPro" id="IPR040435">
    <property type="entry name" value="Put_GPCR_Chromadorea"/>
</dbReference>
<sequence>MSELSQSMVHGCHLTRKRYLFLISRSLSTIMALLLLYVVNICWRASGFAYNSTMIFLFLGGLNFLSITGEENLGDEEHEAGHEKLTTTS</sequence>
<feature type="transmembrane region" description="Helical" evidence="8">
    <location>
        <begin position="20"/>
        <end position="39"/>
    </location>
</feature>
<keyword evidence="5" id="KW-0675">Receptor</keyword>
<keyword evidence="5" id="KW-0297">G-protein coupled receptor</keyword>
<proteinExistence type="predicted"/>
<comment type="subcellular location">
    <subcellularLocation>
        <location evidence="1">Cell membrane</location>
        <topology evidence="1">Multi-pass membrane protein</topology>
    </subcellularLocation>
</comment>
<dbReference type="GO" id="GO:0004930">
    <property type="term" value="F:G protein-coupled receptor activity"/>
    <property type="evidence" value="ECO:0007669"/>
    <property type="project" value="UniProtKB-KW"/>
</dbReference>
<dbReference type="Proteomes" id="UP001196413">
    <property type="component" value="Unassembled WGS sequence"/>
</dbReference>
<comment type="caution">
    <text evidence="9">The sequence shown here is derived from an EMBL/GenBank/DDBJ whole genome shotgun (WGS) entry which is preliminary data.</text>
</comment>
<evidence type="ECO:0000256" key="3">
    <source>
        <dbReference type="ARBA" id="ARBA00022692"/>
    </source>
</evidence>
<evidence type="ECO:0000256" key="7">
    <source>
        <dbReference type="ARBA" id="ARBA00023224"/>
    </source>
</evidence>
<dbReference type="PANTHER" id="PTHR37441:SF4">
    <property type="entry name" value="G-PROTEIN COUPLED RECEPTORS FAMILY 1 PROFILE DOMAIN-CONTAINING PROTEIN"/>
    <property type="match status" value="1"/>
</dbReference>